<dbReference type="InterPro" id="IPR041118">
    <property type="entry name" value="Rx_N"/>
</dbReference>
<protein>
    <submittedName>
        <fullName evidence="11">Disease resistance protein RGA3</fullName>
    </submittedName>
</protein>
<evidence type="ECO:0000313" key="10">
    <source>
        <dbReference type="Proteomes" id="UP000813463"/>
    </source>
</evidence>
<dbReference type="Gene3D" id="3.80.10.10">
    <property type="entry name" value="Ribonuclease Inhibitor"/>
    <property type="match status" value="2"/>
</dbReference>
<dbReference type="PANTHER" id="PTHR36766:SF35">
    <property type="entry name" value="DISEASE RESISTANCE PROTEIN RGA3"/>
    <property type="match status" value="1"/>
</dbReference>
<evidence type="ECO:0000256" key="4">
    <source>
        <dbReference type="ARBA" id="ARBA00022821"/>
    </source>
</evidence>
<evidence type="ECO:0000259" key="8">
    <source>
        <dbReference type="Pfam" id="PF23559"/>
    </source>
</evidence>
<keyword evidence="2" id="KW-0677">Repeat</keyword>
<dbReference type="Pfam" id="PF00931">
    <property type="entry name" value="NB-ARC"/>
    <property type="match status" value="1"/>
</dbReference>
<dbReference type="CDD" id="cd14798">
    <property type="entry name" value="RX-CC_like"/>
    <property type="match status" value="1"/>
</dbReference>
<proteinExistence type="predicted"/>
<dbReference type="InterPro" id="IPR032675">
    <property type="entry name" value="LRR_dom_sf"/>
</dbReference>
<reference evidence="11" key="2">
    <citation type="submission" date="2025-08" db="UniProtKB">
        <authorList>
            <consortium name="RefSeq"/>
        </authorList>
    </citation>
    <scope>IDENTIFICATION</scope>
    <source>
        <tissue evidence="11">Leaf</tissue>
    </source>
</reference>
<feature type="domain" description="NB-ARC" evidence="6">
    <location>
        <begin position="171"/>
        <end position="304"/>
    </location>
</feature>
<accession>A0ABM3R4H7</accession>
<keyword evidence="10" id="KW-1185">Reference proteome</keyword>
<dbReference type="PANTHER" id="PTHR36766">
    <property type="entry name" value="PLANT BROAD-SPECTRUM MILDEW RESISTANCE PROTEIN RPW8"/>
    <property type="match status" value="1"/>
</dbReference>
<evidence type="ECO:0000259" key="9">
    <source>
        <dbReference type="Pfam" id="PF25019"/>
    </source>
</evidence>
<dbReference type="Gene3D" id="1.10.8.430">
    <property type="entry name" value="Helical domain of apoptotic protease-activating factors"/>
    <property type="match status" value="1"/>
</dbReference>
<organism evidence="10 11">
    <name type="scientific">Spinacia oleracea</name>
    <name type="common">Spinach</name>
    <dbReference type="NCBI Taxonomy" id="3562"/>
    <lineage>
        <taxon>Eukaryota</taxon>
        <taxon>Viridiplantae</taxon>
        <taxon>Streptophyta</taxon>
        <taxon>Embryophyta</taxon>
        <taxon>Tracheophyta</taxon>
        <taxon>Spermatophyta</taxon>
        <taxon>Magnoliopsida</taxon>
        <taxon>eudicotyledons</taxon>
        <taxon>Gunneridae</taxon>
        <taxon>Pentapetalae</taxon>
        <taxon>Caryophyllales</taxon>
        <taxon>Chenopodiaceae</taxon>
        <taxon>Chenopodioideae</taxon>
        <taxon>Anserineae</taxon>
        <taxon>Spinacia</taxon>
    </lineage>
</organism>
<keyword evidence="5" id="KW-0067">ATP-binding</keyword>
<dbReference type="Proteomes" id="UP000813463">
    <property type="component" value="Chromosome 1"/>
</dbReference>
<dbReference type="RefSeq" id="XP_056690515.1">
    <property type="nucleotide sequence ID" value="XM_056834537.1"/>
</dbReference>
<feature type="domain" description="R13L1/DRL21-like LRR repeat region" evidence="9">
    <location>
        <begin position="581"/>
        <end position="713"/>
    </location>
</feature>
<dbReference type="SUPFAM" id="SSF52047">
    <property type="entry name" value="RNI-like"/>
    <property type="match status" value="1"/>
</dbReference>
<dbReference type="Pfam" id="PF25019">
    <property type="entry name" value="LRR_R13L1-DRL21"/>
    <property type="match status" value="1"/>
</dbReference>
<keyword evidence="3" id="KW-0547">Nucleotide-binding</keyword>
<dbReference type="InterPro" id="IPR056789">
    <property type="entry name" value="LRR_R13L1-DRL21"/>
</dbReference>
<name>A0ABM3R4H7_SPIOL</name>
<dbReference type="Gene3D" id="1.10.10.10">
    <property type="entry name" value="Winged helix-like DNA-binding domain superfamily/Winged helix DNA-binding domain"/>
    <property type="match status" value="1"/>
</dbReference>
<dbReference type="InterPro" id="IPR038005">
    <property type="entry name" value="RX-like_CC"/>
</dbReference>
<evidence type="ECO:0000256" key="2">
    <source>
        <dbReference type="ARBA" id="ARBA00022737"/>
    </source>
</evidence>
<reference evidence="10" key="1">
    <citation type="journal article" date="2021" name="Nat. Commun.">
        <title>Genomic analyses provide insights into spinach domestication and the genetic basis of agronomic traits.</title>
        <authorList>
            <person name="Cai X."/>
            <person name="Sun X."/>
            <person name="Xu C."/>
            <person name="Sun H."/>
            <person name="Wang X."/>
            <person name="Ge C."/>
            <person name="Zhang Z."/>
            <person name="Wang Q."/>
            <person name="Fei Z."/>
            <person name="Jiao C."/>
            <person name="Wang Q."/>
        </authorList>
    </citation>
    <scope>NUCLEOTIDE SEQUENCE [LARGE SCALE GENOMIC DNA]</scope>
    <source>
        <strain evidence="10">cv. Varoflay</strain>
    </source>
</reference>
<keyword evidence="4" id="KW-0611">Plant defense</keyword>
<dbReference type="InterPro" id="IPR036388">
    <property type="entry name" value="WH-like_DNA-bd_sf"/>
</dbReference>
<sequence>MDLGTAMCVAQTLFAALECSDLKDICSVAGYKSQLDQLRGTVSRIKAVLRDAEAKQELSEQEQLYVENLKDAVYEADDLFDEFVTLAQQKKLTKGIKVRLFSVFSKFGVAYNMAQGVKKIKRKLDAIAYNSQFSFNFDPKPIKSRRPETCSYVYADDIIGREVDLEMIVDERVKSAFPLKLWTCVSDQDQKQLDKKEILGKILESATDVKHHDSSMNLVQSQLQNQLAGRKYLIILDDVWTENREQWRGLVEYLMGGQSESWVVVTTRSQETGRIIGDGPTYELKGLSTKDSWRLFEKTAFGSQLSRALPYDLAKIGQEILDHCDNIPLAIRVVGSLLYGQDKRKWLMFQEFGLAKIKESNNGIMPILKLSYYHLESPLKSCFSYCEMFPKDFGIEKEMLISLWIAQGYIVPDDCQSMEDIGEEYFSILLRRCFFQNVWRDKSGDIKRFMIHDLMHDVALEVAGKEICSTNIITSNTVDKKVRHTSVIKSEFARHSFNKTYIRSCLVFGSWIPADKMDQHFADALLANWKHLRALDLSWSHKSLPDLIGDLLHLRGMDKFTALHTLTNFVVNDELSSSWKQELKDLTKLKNRLQINIFSNKITNVKEYGSREGGSLSTKEHLNCVEFEFCEEEGDRKGHSDEALVEELQPHCNIKELGMKGYRGIRMPGWARGDNLATYYPNLVAIEIDKCPKLQYLTCLGNLLHLKNLDLKKLLSLEYIGNGQTENSIRHTRAASTQAQGSSFFPSLEGLFLWELPKLKGWCVEDNDQLDISSSSSSMPQFLFSQLKSMVIFDCQELTAILQCPVVEYLSVSNSNKRLQIIERVINDTETGDENGESSSIFSFNFPKLRHLGLDMVTRLPSLPKKSFHSVKILEIDSDKEIESLDEVGELFRNCLSSLQELKIGKCPKLKSVCGGLVHLTALESLKIDDSPDLSLSEEGKIVSVVTWRSLQHSLRHLELVNLPVLVVLPSWIQYLTALQTLEIKLCYRLESFPDWMPKLTSLTRLSVEYCSAQLKQRCQRSTGMDWPHIQHIPSIEISL</sequence>
<evidence type="ECO:0000259" key="7">
    <source>
        <dbReference type="Pfam" id="PF18052"/>
    </source>
</evidence>
<feature type="domain" description="Disease resistance protein winged helix" evidence="8">
    <location>
        <begin position="388"/>
        <end position="459"/>
    </location>
</feature>
<feature type="domain" description="Disease resistance N-terminal" evidence="7">
    <location>
        <begin position="26"/>
        <end position="93"/>
    </location>
</feature>
<dbReference type="InterPro" id="IPR058922">
    <property type="entry name" value="WHD_DRP"/>
</dbReference>
<gene>
    <name evidence="11" type="primary">LOC110802990</name>
</gene>
<dbReference type="Gene3D" id="3.40.50.300">
    <property type="entry name" value="P-loop containing nucleotide triphosphate hydrolases"/>
    <property type="match status" value="1"/>
</dbReference>
<evidence type="ECO:0000256" key="1">
    <source>
        <dbReference type="ARBA" id="ARBA00022614"/>
    </source>
</evidence>
<dbReference type="PRINTS" id="PR00364">
    <property type="entry name" value="DISEASERSIST"/>
</dbReference>
<dbReference type="Pfam" id="PF23559">
    <property type="entry name" value="WHD_DRP"/>
    <property type="match status" value="1"/>
</dbReference>
<dbReference type="Gene3D" id="1.20.5.4130">
    <property type="match status" value="1"/>
</dbReference>
<keyword evidence="1" id="KW-0433">Leucine-rich repeat</keyword>
<dbReference type="GeneID" id="110802990"/>
<dbReference type="SUPFAM" id="SSF52540">
    <property type="entry name" value="P-loop containing nucleoside triphosphate hydrolases"/>
    <property type="match status" value="1"/>
</dbReference>
<evidence type="ECO:0000313" key="11">
    <source>
        <dbReference type="RefSeq" id="XP_056690515.1"/>
    </source>
</evidence>
<dbReference type="InterPro" id="IPR027417">
    <property type="entry name" value="P-loop_NTPase"/>
</dbReference>
<evidence type="ECO:0000256" key="3">
    <source>
        <dbReference type="ARBA" id="ARBA00022741"/>
    </source>
</evidence>
<evidence type="ECO:0000259" key="6">
    <source>
        <dbReference type="Pfam" id="PF00931"/>
    </source>
</evidence>
<dbReference type="InterPro" id="IPR042197">
    <property type="entry name" value="Apaf_helical"/>
</dbReference>
<dbReference type="Pfam" id="PF18052">
    <property type="entry name" value="Rx_N"/>
    <property type="match status" value="1"/>
</dbReference>
<dbReference type="InterPro" id="IPR002182">
    <property type="entry name" value="NB-ARC"/>
</dbReference>
<evidence type="ECO:0000256" key="5">
    <source>
        <dbReference type="ARBA" id="ARBA00022840"/>
    </source>
</evidence>